<evidence type="ECO:0008006" key="4">
    <source>
        <dbReference type="Google" id="ProtNLM"/>
    </source>
</evidence>
<proteinExistence type="predicted"/>
<name>A0A8K0KS36_LADFU</name>
<dbReference type="EMBL" id="KZ312435">
    <property type="protein sequence ID" value="KAG8240197.1"/>
    <property type="molecule type" value="Genomic_DNA"/>
</dbReference>
<dbReference type="PANTHER" id="PTHR47027:SF29">
    <property type="entry name" value="C2H2-TYPE DOMAIN-CONTAINING PROTEIN"/>
    <property type="match status" value="1"/>
</dbReference>
<gene>
    <name evidence="2" type="ORF">J437_LFUL016694</name>
</gene>
<protein>
    <recommendedName>
        <fullName evidence="4">Endonuclease-reverse transcriptase</fullName>
    </recommendedName>
</protein>
<keyword evidence="3" id="KW-1185">Reference proteome</keyword>
<dbReference type="OrthoDB" id="6626863at2759"/>
<evidence type="ECO:0000313" key="2">
    <source>
        <dbReference type="EMBL" id="KAG8240197.1"/>
    </source>
</evidence>
<reference evidence="2" key="1">
    <citation type="submission" date="2013-04" db="EMBL/GenBank/DDBJ databases">
        <authorList>
            <person name="Qu J."/>
            <person name="Murali S.C."/>
            <person name="Bandaranaike D."/>
            <person name="Bellair M."/>
            <person name="Blankenburg K."/>
            <person name="Chao H."/>
            <person name="Dinh H."/>
            <person name="Doddapaneni H."/>
            <person name="Downs B."/>
            <person name="Dugan-Rocha S."/>
            <person name="Elkadiri S."/>
            <person name="Gnanaolivu R.D."/>
            <person name="Hernandez B."/>
            <person name="Javaid M."/>
            <person name="Jayaseelan J.C."/>
            <person name="Lee S."/>
            <person name="Li M."/>
            <person name="Ming W."/>
            <person name="Munidasa M."/>
            <person name="Muniz J."/>
            <person name="Nguyen L."/>
            <person name="Ongeri F."/>
            <person name="Osuji N."/>
            <person name="Pu L.-L."/>
            <person name="Puazo M."/>
            <person name="Qu C."/>
            <person name="Quiroz J."/>
            <person name="Raj R."/>
            <person name="Weissenberger G."/>
            <person name="Xin Y."/>
            <person name="Zou X."/>
            <person name="Han Y."/>
            <person name="Richards S."/>
            <person name="Worley K."/>
            <person name="Muzny D."/>
            <person name="Gibbs R."/>
        </authorList>
    </citation>
    <scope>NUCLEOTIDE SEQUENCE</scope>
    <source>
        <strain evidence="2">Sampled in the wild</strain>
    </source>
</reference>
<evidence type="ECO:0000256" key="1">
    <source>
        <dbReference type="SAM" id="Coils"/>
    </source>
</evidence>
<comment type="caution">
    <text evidence="2">The sequence shown here is derived from an EMBL/GenBank/DDBJ whole genome shotgun (WGS) entry which is preliminary data.</text>
</comment>
<dbReference type="PANTHER" id="PTHR47027">
    <property type="entry name" value="REVERSE TRANSCRIPTASE DOMAIN-CONTAINING PROTEIN"/>
    <property type="match status" value="1"/>
</dbReference>
<evidence type="ECO:0000313" key="3">
    <source>
        <dbReference type="Proteomes" id="UP000792457"/>
    </source>
</evidence>
<reference evidence="2" key="2">
    <citation type="submission" date="2017-10" db="EMBL/GenBank/DDBJ databases">
        <title>Ladona fulva Genome sequencing and assembly.</title>
        <authorList>
            <person name="Murali S."/>
            <person name="Richards S."/>
            <person name="Bandaranaike D."/>
            <person name="Bellair M."/>
            <person name="Blankenburg K."/>
            <person name="Chao H."/>
            <person name="Dinh H."/>
            <person name="Doddapaneni H."/>
            <person name="Dugan-Rocha S."/>
            <person name="Elkadiri S."/>
            <person name="Gnanaolivu R."/>
            <person name="Hernandez B."/>
            <person name="Skinner E."/>
            <person name="Javaid M."/>
            <person name="Lee S."/>
            <person name="Li M."/>
            <person name="Ming W."/>
            <person name="Munidasa M."/>
            <person name="Muniz J."/>
            <person name="Nguyen L."/>
            <person name="Hughes D."/>
            <person name="Osuji N."/>
            <person name="Pu L.-L."/>
            <person name="Puazo M."/>
            <person name="Qu C."/>
            <person name="Quiroz J."/>
            <person name="Raj R."/>
            <person name="Weissenberger G."/>
            <person name="Xin Y."/>
            <person name="Zou X."/>
            <person name="Han Y."/>
            <person name="Worley K."/>
            <person name="Muzny D."/>
            <person name="Gibbs R."/>
        </authorList>
    </citation>
    <scope>NUCLEOTIDE SEQUENCE</scope>
    <source>
        <strain evidence="2">Sampled in the wild</strain>
    </source>
</reference>
<accession>A0A8K0KS36</accession>
<dbReference type="AlphaFoldDB" id="A0A8K0KS36"/>
<organism evidence="2 3">
    <name type="scientific">Ladona fulva</name>
    <name type="common">Scarce chaser dragonfly</name>
    <name type="synonym">Libellula fulva</name>
    <dbReference type="NCBI Taxonomy" id="123851"/>
    <lineage>
        <taxon>Eukaryota</taxon>
        <taxon>Metazoa</taxon>
        <taxon>Ecdysozoa</taxon>
        <taxon>Arthropoda</taxon>
        <taxon>Hexapoda</taxon>
        <taxon>Insecta</taxon>
        <taxon>Pterygota</taxon>
        <taxon>Palaeoptera</taxon>
        <taxon>Odonata</taxon>
        <taxon>Epiprocta</taxon>
        <taxon>Anisoptera</taxon>
        <taxon>Libelluloidea</taxon>
        <taxon>Libellulidae</taxon>
        <taxon>Ladona</taxon>
    </lineage>
</organism>
<dbReference type="Proteomes" id="UP000792457">
    <property type="component" value="Unassembled WGS sequence"/>
</dbReference>
<feature type="coiled-coil region" evidence="1">
    <location>
        <begin position="6"/>
        <end position="33"/>
    </location>
</feature>
<keyword evidence="1" id="KW-0175">Coiled coil</keyword>
<sequence>MISRRFKNLEEGLERLEMEAQKVGLKVNRAKTQYLFSSRKSTTGNNKFIELNGNKYERCDKFKYLGVLVTKDNEMKEEIKARIAAGNRVHQDSLKVMKSHNLSRNLKIKVYRTVVRPVVMYVSETWTMTAAEEELLKRWERKVLRKIFGATKEDG</sequence>